<dbReference type="RefSeq" id="WP_004178204.1">
    <property type="nucleotide sequence ID" value="NZ_CP021106.3"/>
</dbReference>
<evidence type="ECO:0000256" key="4">
    <source>
        <dbReference type="ARBA" id="ARBA00022692"/>
    </source>
</evidence>
<keyword evidence="4 7" id="KW-0812">Transmembrane</keyword>
<feature type="transmembrane region" description="Helical" evidence="7">
    <location>
        <begin position="363"/>
        <end position="385"/>
    </location>
</feature>
<dbReference type="Pfam" id="PF02687">
    <property type="entry name" value="FtsX"/>
    <property type="match status" value="1"/>
</dbReference>
<evidence type="ECO:0000256" key="3">
    <source>
        <dbReference type="ARBA" id="ARBA00022475"/>
    </source>
</evidence>
<feature type="transmembrane region" description="Helical" evidence="7">
    <location>
        <begin position="310"/>
        <end position="343"/>
    </location>
</feature>
<reference evidence="10 11" key="1">
    <citation type="journal article" date="2015" name="Int. J. Syst. Evol. Microbiol.">
        <title>Nitrosospira lacus sp. nov., a psychrotolerant, ammonia-oxidizing bacterium from sandy lake sediment.</title>
        <authorList>
            <person name="Urakawa H."/>
            <person name="Garcia J.C."/>
            <person name="Nielsen J.L."/>
            <person name="Le V.Q."/>
            <person name="Kozlowski J.A."/>
            <person name="Stein L.Y."/>
            <person name="Lim C.K."/>
            <person name="Pommerening-Roser A."/>
            <person name="Martens-Habbena W."/>
            <person name="Stahl D.A."/>
            <person name="Klotz M.G."/>
        </authorList>
    </citation>
    <scope>NUCLEOTIDE SEQUENCE [LARGE SCALE GENOMIC DNA]</scope>
    <source>
        <strain evidence="10 11">APG3</strain>
    </source>
</reference>
<feature type="domain" description="MacB-like periplasmic core" evidence="9">
    <location>
        <begin position="16"/>
        <end position="237"/>
    </location>
</feature>
<evidence type="ECO:0000256" key="7">
    <source>
        <dbReference type="SAM" id="Phobius"/>
    </source>
</evidence>
<dbReference type="InterPro" id="IPR051447">
    <property type="entry name" value="Lipoprotein-release_system"/>
</dbReference>
<comment type="subcellular location">
    <subcellularLocation>
        <location evidence="1">Cell membrane</location>
        <topology evidence="1">Multi-pass membrane protein</topology>
    </subcellularLocation>
</comment>
<dbReference type="OrthoDB" id="9770036at2"/>
<dbReference type="GO" id="GO:0098797">
    <property type="term" value="C:plasma membrane protein complex"/>
    <property type="evidence" value="ECO:0007669"/>
    <property type="project" value="TreeGrafter"/>
</dbReference>
<evidence type="ECO:0000256" key="1">
    <source>
        <dbReference type="ARBA" id="ARBA00004651"/>
    </source>
</evidence>
<keyword evidence="11" id="KW-1185">Reference proteome</keyword>
<keyword evidence="3" id="KW-1003">Cell membrane</keyword>
<organism evidence="10 11">
    <name type="scientific">Nitrosospira lacus</name>
    <dbReference type="NCBI Taxonomy" id="1288494"/>
    <lineage>
        <taxon>Bacteria</taxon>
        <taxon>Pseudomonadati</taxon>
        <taxon>Pseudomonadota</taxon>
        <taxon>Betaproteobacteria</taxon>
        <taxon>Nitrosomonadales</taxon>
        <taxon>Nitrosomonadaceae</taxon>
        <taxon>Nitrosospira</taxon>
    </lineage>
</organism>
<dbReference type="GO" id="GO:0044874">
    <property type="term" value="P:lipoprotein localization to outer membrane"/>
    <property type="evidence" value="ECO:0007669"/>
    <property type="project" value="TreeGrafter"/>
</dbReference>
<keyword evidence="5 7" id="KW-1133">Transmembrane helix</keyword>
<dbReference type="InterPro" id="IPR003838">
    <property type="entry name" value="ABC3_permease_C"/>
</dbReference>
<sequence length="403" mass="43660">MFKLAFRNIFRNRLRTALTLAAIITGVTAIIISGGFVEDVFVQLRESTIHSRIGHVQIFRHGYSEYGGREPSRYMIAQPAVLMDAVRAVPHVQAVMTRVNFSGLANNSRADLPIIGEGIEPDKEAQLGTGITIVAGRPLRDTDAFGAVIGEGVAASLHLRPGSFVTLMVNTLEGALNTLEYEVVGVFHTFSKEYDDRAVRIPLAAAQELLFTQSAHSIVVLLDDTSTTDIVTATLKARLEPLGYEVKPWHELADFYQKTEALYRRQFGALQSIILVMLVLSVANTINMVVYERTGEFGTLLALGLRQRQVFKLVLLENTLLGLIGSLLGVIFGVALAGMISNIGIAMPPPPGSNIGYTATIRLVPWVLGVATLTGALAAVVAALLPARRASRLLVVDALRHNI</sequence>
<protein>
    <submittedName>
        <fullName evidence="10">ABC transporter permease</fullName>
    </submittedName>
</protein>
<dbReference type="AlphaFoldDB" id="A0A1W6SMG8"/>
<dbReference type="Pfam" id="PF12704">
    <property type="entry name" value="MacB_PCD"/>
    <property type="match status" value="1"/>
</dbReference>
<evidence type="ECO:0000256" key="5">
    <source>
        <dbReference type="ARBA" id="ARBA00022989"/>
    </source>
</evidence>
<name>A0A1W6SMG8_9PROT</name>
<dbReference type="KEGG" id="nlc:EBAPG3_003970"/>
<comment type="similarity">
    <text evidence="2">Belongs to the ABC-4 integral membrane protein family. LolC/E subfamily.</text>
</comment>
<evidence type="ECO:0000313" key="10">
    <source>
        <dbReference type="EMBL" id="ARO86996.1"/>
    </source>
</evidence>
<evidence type="ECO:0000313" key="11">
    <source>
        <dbReference type="Proteomes" id="UP000012179"/>
    </source>
</evidence>
<proteinExistence type="inferred from homology"/>
<evidence type="ECO:0000259" key="8">
    <source>
        <dbReference type="Pfam" id="PF02687"/>
    </source>
</evidence>
<dbReference type="EMBL" id="CP021106">
    <property type="protein sequence ID" value="ARO86996.1"/>
    <property type="molecule type" value="Genomic_DNA"/>
</dbReference>
<accession>A0A1W6SMG8</accession>
<gene>
    <name evidence="10" type="ORF">EBAPG3_003970</name>
</gene>
<dbReference type="Proteomes" id="UP000012179">
    <property type="component" value="Chromosome"/>
</dbReference>
<evidence type="ECO:0000256" key="2">
    <source>
        <dbReference type="ARBA" id="ARBA00005236"/>
    </source>
</evidence>
<evidence type="ECO:0000256" key="6">
    <source>
        <dbReference type="ARBA" id="ARBA00023136"/>
    </source>
</evidence>
<feature type="transmembrane region" description="Helical" evidence="7">
    <location>
        <begin position="267"/>
        <end position="290"/>
    </location>
</feature>
<dbReference type="eggNOG" id="COG4591">
    <property type="taxonomic scope" value="Bacteria"/>
</dbReference>
<dbReference type="InterPro" id="IPR025857">
    <property type="entry name" value="MacB_PCD"/>
</dbReference>
<dbReference type="PANTHER" id="PTHR30489:SF0">
    <property type="entry name" value="LIPOPROTEIN-RELEASING SYSTEM TRANSMEMBRANE PROTEIN LOLE"/>
    <property type="match status" value="1"/>
</dbReference>
<dbReference type="PANTHER" id="PTHR30489">
    <property type="entry name" value="LIPOPROTEIN-RELEASING SYSTEM TRANSMEMBRANE PROTEIN LOLE"/>
    <property type="match status" value="1"/>
</dbReference>
<keyword evidence="6 7" id="KW-0472">Membrane</keyword>
<feature type="domain" description="ABC3 transporter permease C-terminal" evidence="8">
    <location>
        <begin position="273"/>
        <end position="392"/>
    </location>
</feature>
<evidence type="ECO:0000259" key="9">
    <source>
        <dbReference type="Pfam" id="PF12704"/>
    </source>
</evidence>